<dbReference type="Gene3D" id="1.10.287.1490">
    <property type="match status" value="1"/>
</dbReference>
<dbReference type="EMBL" id="SOYY01000008">
    <property type="protein sequence ID" value="KAA0718312.1"/>
    <property type="molecule type" value="Genomic_DNA"/>
</dbReference>
<dbReference type="GO" id="GO:0031267">
    <property type="term" value="F:small GTPase binding"/>
    <property type="evidence" value="ECO:0007669"/>
    <property type="project" value="TreeGrafter"/>
</dbReference>
<name>A0A5A9P972_9TELE</name>
<dbReference type="PANTHER" id="PTHR19327">
    <property type="entry name" value="GOLGIN"/>
    <property type="match status" value="1"/>
</dbReference>
<evidence type="ECO:0000313" key="3">
    <source>
        <dbReference type="EMBL" id="KAA0718312.1"/>
    </source>
</evidence>
<feature type="coiled-coil region" evidence="1">
    <location>
        <begin position="299"/>
        <end position="624"/>
    </location>
</feature>
<accession>A0A5A9P972</accession>
<protein>
    <submittedName>
        <fullName evidence="3">Golgin subfamily A member 4 tGolgin-1</fullName>
    </submittedName>
</protein>
<evidence type="ECO:0000256" key="2">
    <source>
        <dbReference type="SAM" id="MobiDB-lite"/>
    </source>
</evidence>
<sequence>MKNMKDIPKIIIFLMNAILERVGSSAERRSNPSFVHQDAPYSPTDRESISRAAGSSPRGSVNGDGITSPQKEEGQSLAQKLQQKVSSVESLLRGSGRGEGLFRSPSRDSLVRSSSRESLTFVGENEAQPPAFDPPSDIESEAEEMPGSVETLSKEQLLNRLHRLERSLGNYRGKYSELVTAYRTVQRDKEKTQAILSQSQDKSLRRIGELREELQMDQQAKKHLQEEFDATLEEKDQMITVLQTQVSLLKKQLHASGGVVSEVDTSSSPDAVDASADLQSPRKDDSSTLNDEGSSEVDVEALQTRVKRQESLLQRCKEMIRSSKERTAQLGSENEVLQQQLQERLQELEKIKELYTKEKTKLIRQLGDARNLIEQLEQDKGMVIAETKRQMHETLEMKEEEIARLRSRLQQTLAQKDELQEHKEKSEKAAFEELERALGVAHRAEEARRQLQVSMEEQMKQVEKTSEEERKNLQQELTRVKQEVVTIMKKSSEDRIAELEVLHSQALANKEQELSTQIKQAVEQCREELLCLAQEREQQASLALEDAELQKAAIQAEGDNKVKELQLELESVKTRIQELESCTGDSEKNVAESVDVSAQIEELRKKHDAEIAALKENHQAELEKIRMEQITTLDQQHNVAMEELVQKHKAGVETVLKDKEEEFHSHVEEINQKMLDKLSDKQTELDTLSSEFSDVLKSKQQLEERISSMETYSQSMQLEFEEKLKEEQVKFQTEFEAAQHQNEQTFAGVEKTLKEELNQLKMLLEEKEKALEEHVIKEQFLQDNVKQSVEVGSVQLEELRQRSQSDKEALDEATSQISALSEDLQQTRNQVEGLEKALETMRNDCLEKQVCLERKTNELQELDRKFEQVQKDLSERENLHAETCKSMKEEQNKLRKQLEDQKNSHEKKLENIRKDLDCKLKSQENRMEKFKQKAIEAQEKLKKKLLEHEENAKTELSKKDQELQQKEQQLKEKIFEMAQASTEGLSTAVLDLEVNHKEKLEKLHLTQKREKEDLVHHWQDKLNQHEEEMQEKHTLSLQEKAQELEEISRQLSSIKEEKEQVIKEVQNLKEELAMRETTVQKLQTELRETASKLESVSTGEDLLKGQVETMEKNLNQALNERNILQDELRKAEDANKERIQSLSEELNNTQQKLNVLDASKCKEGEDLQKMLAEKTAELQNKEKDFHEHLCAVTKELEKCCQDAQVKLEGFSEELLTKVGGRVGELQHRIMHHQKKVAYLRNASLTKDNRIHSLEKELQQTVEENQNLKSAFDELTLQFNANSENLKALQAERETLQTVAQSSSLGLSEKDLRIEKLCKENKSISENLNSHIMQISNLESVINDLKTQLASSITEKEEAISLLYQQHGEEKERLAHQLNETVIGLEKEKSSLQEQADSLRNKLSELKPKFKQSHSTVKSLQEKITDLEKQMAEKDVHLQTLTASIDNHSMSKSEMDQALSEKEQRIQSLTSELESCSKKICELEEQIDLRTKELEQLSADLKQHQSIRENEKIELVKRLQEAQDLSSHSGALVQKTEESLQSSQTDLQAARLELESQRKEFETEKAEILRAKEEAVRAASSETTGKFAELKKKAEQKIGMVRKQLTSQIEEKEQAIRDLQRQLEEVQQTLLEKEERVKTLEDNEKMIEETVAKLKEEHERYLREVGKEKETSLQSLKGMYEEKLSDLRKEVSAKEEDRAVAAREKVETLLKVGELETKLSDSVEQITNYQFEISRLTASLLEHTAIVHELQFQIEQKQNEKLHKDYTRLQKDLRSLRKEHEKELDYLKKEMAEENEKMLKEFNTQMALKEKELDGSIKETIATTSVNREEVNQLQKLIAQKEEDLNRMVQRYELVLQNREEEMGGRVWEVQKELEELQQRSLSGPQTSTAGFGGKKLSVVRNESLKLDFYFWYRYIDLNILRLEHRNVYRCFEDEILTAQAFAIKIELKRLVFGHNAVIMCALKAFNARVASKEDAQFPTVKNNSGPMVCVKRHLRSHFMDVARPLFKIVESKRERNQRTQRKCAMVLLNKKEDILKNVNFLQKCLSDLSKYLTSCIKATVHPKMKTLLLLEKKVIPRGFFSRLTSVCDELKYCFLSILVTIVGNIVVPQNCLFFTFFKISYFVFEQNTEIFVLRKGGFIEMLKNPLQTSNKITTVVLSFTQETCSKSLWKENEGPIREP</sequence>
<evidence type="ECO:0000256" key="1">
    <source>
        <dbReference type="SAM" id="Coils"/>
    </source>
</evidence>
<comment type="caution">
    <text evidence="3">The sequence shown here is derived from an EMBL/GenBank/DDBJ whole genome shotgun (WGS) entry which is preliminary data.</text>
</comment>
<dbReference type="Proteomes" id="UP000324632">
    <property type="component" value="Chromosome 8"/>
</dbReference>
<feature type="compositionally biased region" description="Low complexity" evidence="2">
    <location>
        <begin position="264"/>
        <end position="277"/>
    </location>
</feature>
<feature type="coiled-coil region" evidence="1">
    <location>
        <begin position="671"/>
        <end position="705"/>
    </location>
</feature>
<feature type="coiled-coil region" evidence="1">
    <location>
        <begin position="1250"/>
        <end position="1291"/>
    </location>
</feature>
<feature type="coiled-coil region" evidence="1">
    <location>
        <begin position="1008"/>
        <end position="1184"/>
    </location>
</feature>
<gene>
    <name evidence="3" type="ORF">E1301_Tti017287</name>
</gene>
<organism evidence="3 4">
    <name type="scientific">Triplophysa tibetana</name>
    <dbReference type="NCBI Taxonomy" id="1572043"/>
    <lineage>
        <taxon>Eukaryota</taxon>
        <taxon>Metazoa</taxon>
        <taxon>Chordata</taxon>
        <taxon>Craniata</taxon>
        <taxon>Vertebrata</taxon>
        <taxon>Euteleostomi</taxon>
        <taxon>Actinopterygii</taxon>
        <taxon>Neopterygii</taxon>
        <taxon>Teleostei</taxon>
        <taxon>Ostariophysi</taxon>
        <taxon>Cypriniformes</taxon>
        <taxon>Nemacheilidae</taxon>
        <taxon>Triplophysa</taxon>
    </lineage>
</organism>
<dbReference type="Gene3D" id="1.10.287.2610">
    <property type="match status" value="1"/>
</dbReference>
<feature type="region of interest" description="Disordered" evidence="2">
    <location>
        <begin position="260"/>
        <end position="297"/>
    </location>
</feature>
<reference evidence="3 4" key="1">
    <citation type="journal article" date="2019" name="Mol. Ecol. Resour.">
        <title>Chromosome-level genome assembly of Triplophysa tibetana, a fish adapted to the harsh high-altitude environment of the Tibetan Plateau.</title>
        <authorList>
            <person name="Yang X."/>
            <person name="Liu H."/>
            <person name="Ma Z."/>
            <person name="Zou Y."/>
            <person name="Zou M."/>
            <person name="Mao Y."/>
            <person name="Li X."/>
            <person name="Wang H."/>
            <person name="Chen T."/>
            <person name="Wang W."/>
            <person name="Yang R."/>
        </authorList>
    </citation>
    <scope>NUCLEOTIDE SEQUENCE [LARGE SCALE GENOMIC DNA]</scope>
    <source>
        <strain evidence="3">TTIB1903HZAU</strain>
        <tissue evidence="3">Muscle</tissue>
    </source>
</reference>
<dbReference type="GO" id="GO:0005794">
    <property type="term" value="C:Golgi apparatus"/>
    <property type="evidence" value="ECO:0007669"/>
    <property type="project" value="TreeGrafter"/>
</dbReference>
<feature type="coiled-coil region" evidence="1">
    <location>
        <begin position="1327"/>
        <end position="1577"/>
    </location>
</feature>
<dbReference type="GO" id="GO:0048193">
    <property type="term" value="P:Golgi vesicle transport"/>
    <property type="evidence" value="ECO:0007669"/>
    <property type="project" value="TreeGrafter"/>
</dbReference>
<keyword evidence="1" id="KW-0175">Coiled coil</keyword>
<evidence type="ECO:0000313" key="4">
    <source>
        <dbReference type="Proteomes" id="UP000324632"/>
    </source>
</evidence>
<feature type="coiled-coil region" evidence="1">
    <location>
        <begin position="1758"/>
        <end position="1861"/>
    </location>
</feature>
<keyword evidence="4" id="KW-1185">Reference proteome</keyword>
<feature type="coiled-coil region" evidence="1">
    <location>
        <begin position="746"/>
        <end position="983"/>
    </location>
</feature>
<feature type="coiled-coil region" evidence="1">
    <location>
        <begin position="1601"/>
        <end position="1703"/>
    </location>
</feature>
<dbReference type="PANTHER" id="PTHR19327:SF0">
    <property type="entry name" value="GOLGIN SUBFAMILY A MEMBER 4"/>
    <property type="match status" value="1"/>
</dbReference>
<feature type="region of interest" description="Disordered" evidence="2">
    <location>
        <begin position="25"/>
        <end position="141"/>
    </location>
</feature>
<feature type="compositionally biased region" description="Polar residues" evidence="2">
    <location>
        <begin position="76"/>
        <end position="88"/>
    </location>
</feature>
<dbReference type="SUPFAM" id="SSF90257">
    <property type="entry name" value="Myosin rod fragments"/>
    <property type="match status" value="1"/>
</dbReference>
<proteinExistence type="predicted"/>